<dbReference type="GO" id="GO:0070402">
    <property type="term" value="F:NADPH binding"/>
    <property type="evidence" value="ECO:0007669"/>
    <property type="project" value="TreeGrafter"/>
</dbReference>
<accession>B2DD94</accession>
<dbReference type="GO" id="GO:0050660">
    <property type="term" value="F:flavin adenine dinucleotide binding"/>
    <property type="evidence" value="ECO:0007669"/>
    <property type="project" value="UniProtKB-UniRule"/>
</dbReference>
<dbReference type="PANTHER" id="PTHR34934">
    <property type="entry name" value="FLAVIN-DEPENDENT THYMIDYLATE SYNTHASE"/>
    <property type="match status" value="1"/>
</dbReference>
<dbReference type="Gene3D" id="3.30.1360.170">
    <property type="match status" value="1"/>
</dbReference>
<protein>
    <recommendedName>
        <fullName evidence="1">FAD-dependent thymidylate synthase</fullName>
        <ecNumber evidence="1">2.1.1.148</ecNumber>
    </recommendedName>
</protein>
<dbReference type="SUPFAM" id="SSF69796">
    <property type="entry name" value="Thymidylate synthase-complementing protein Thy1"/>
    <property type="match status" value="1"/>
</dbReference>
<dbReference type="EMBL" id="AB368180">
    <property type="protein sequence ID" value="BAG28283.1"/>
    <property type="molecule type" value="Genomic_DNA"/>
</dbReference>
<evidence type="ECO:0000313" key="2">
    <source>
        <dbReference type="EMBL" id="BAG28283.1"/>
    </source>
</evidence>
<keyword evidence="3" id="KW-0808">Transferase</keyword>
<dbReference type="Proteomes" id="UP000706172">
    <property type="component" value="Unassembled WGS sequence"/>
</dbReference>
<dbReference type="InterPro" id="IPR036098">
    <property type="entry name" value="Thymidylate_synthase_ThyX_sf"/>
</dbReference>
<name>B2DD94_9BACT</name>
<dbReference type="GO" id="GO:0006231">
    <property type="term" value="P:dTMP biosynthetic process"/>
    <property type="evidence" value="ECO:0007669"/>
    <property type="project" value="UniProtKB-UniRule"/>
</dbReference>
<proteinExistence type="predicted"/>
<dbReference type="PROSITE" id="PS51331">
    <property type="entry name" value="THYX"/>
    <property type="match status" value="1"/>
</dbReference>
<organism evidence="2">
    <name type="scientific">Desulfotignum balticum</name>
    <dbReference type="NCBI Taxonomy" id="115781"/>
    <lineage>
        <taxon>Bacteria</taxon>
        <taxon>Pseudomonadati</taxon>
        <taxon>Thermodesulfobacteriota</taxon>
        <taxon>Desulfobacteria</taxon>
        <taxon>Desulfobacterales</taxon>
        <taxon>Desulfobacteraceae</taxon>
        <taxon>Desulfotignum</taxon>
    </lineage>
</organism>
<dbReference type="EC" id="2.1.1.148" evidence="1"/>
<dbReference type="GO" id="GO:0032259">
    <property type="term" value="P:methylation"/>
    <property type="evidence" value="ECO:0007669"/>
    <property type="project" value="UniProtKB-KW"/>
</dbReference>
<dbReference type="AlphaFoldDB" id="B2DD94"/>
<dbReference type="EMBL" id="JACCQK010000622">
    <property type="protein sequence ID" value="MBG0780205.1"/>
    <property type="molecule type" value="Genomic_DNA"/>
</dbReference>
<dbReference type="Pfam" id="PF02511">
    <property type="entry name" value="Thy1"/>
    <property type="match status" value="1"/>
</dbReference>
<dbReference type="NCBIfam" id="TIGR02170">
    <property type="entry name" value="thyX"/>
    <property type="match status" value="1"/>
</dbReference>
<dbReference type="InterPro" id="IPR003669">
    <property type="entry name" value="Thymidylate_synthase_ThyX"/>
</dbReference>
<evidence type="ECO:0000313" key="3">
    <source>
        <dbReference type="EMBL" id="MBG0780205.1"/>
    </source>
</evidence>
<dbReference type="GO" id="GO:0050797">
    <property type="term" value="F:thymidylate synthase (FAD) activity"/>
    <property type="evidence" value="ECO:0007669"/>
    <property type="project" value="UniProtKB-UniRule"/>
</dbReference>
<reference evidence="2" key="1">
    <citation type="journal article" date="2008" name="Appl. Microbiol. Biotechnol.">
        <title>Subtractive hybridization and random arbitrarily primed PCR analyses of a benzoate-assimilating bacterium, Desulfotignum balticum.</title>
        <authorList>
            <person name="Habe H."/>
            <person name="Kobuna A."/>
            <person name="Hosoda A."/>
            <person name="Kouzuma A."/>
            <person name="Yamane H."/>
            <person name="Nojiri H."/>
            <person name="Omori T."/>
            <person name="Watanabe K."/>
        </authorList>
    </citation>
    <scope>NUCLEOTIDE SEQUENCE</scope>
    <source>
        <strain evidence="2">DSM 7044</strain>
    </source>
</reference>
<dbReference type="CDD" id="cd20175">
    <property type="entry name" value="ThyX"/>
    <property type="match status" value="1"/>
</dbReference>
<sequence>MKIIDQSHEIISLPDNLLQVIEAAGRTCYKSEDKITSDSATGFVARMRDRGHHAMIEFGDIIVRFVTNRGVTHELVRHRLCSFAQESTRYVRYDGKMEFIRPCWWDACTPAQQTLWQQAMADAENRYLSLLESGWRPEQAREVLPNSLKTEIVVKGNIREWRHIFTLRCAKKAHPQIRALMGPLLSALKEQLPVVFDDLVF</sequence>
<dbReference type="GO" id="GO:0004799">
    <property type="term" value="F:thymidylate synthase activity"/>
    <property type="evidence" value="ECO:0007669"/>
    <property type="project" value="TreeGrafter"/>
</dbReference>
<dbReference type="PANTHER" id="PTHR34934:SF1">
    <property type="entry name" value="FLAVIN-DEPENDENT THYMIDYLATE SYNTHASE"/>
    <property type="match status" value="1"/>
</dbReference>
<evidence type="ECO:0000256" key="1">
    <source>
        <dbReference type="NCBIfam" id="TIGR02170"/>
    </source>
</evidence>
<keyword evidence="3" id="KW-0489">Methyltransferase</keyword>
<reference evidence="3" key="2">
    <citation type="submission" date="2020-07" db="EMBL/GenBank/DDBJ databases">
        <title>Severe corrosion of carbon steel in oil field produced water can be linked to methanogenic archaea containing a special type of NiFe hydrogenase.</title>
        <authorList>
            <person name="Lahme S."/>
            <person name="Mand J."/>
            <person name="Longwell J."/>
            <person name="Smith R."/>
            <person name="Enning D."/>
        </authorList>
    </citation>
    <scope>NUCLEOTIDE SEQUENCE</scope>
    <source>
        <strain evidence="3">MIC098Bin6</strain>
    </source>
</reference>
<gene>
    <name evidence="3" type="primary">thyX</name>
    <name evidence="3" type="ORF">H0S81_09820</name>
</gene>